<dbReference type="AlphaFoldDB" id="A0A3P6TXT4"/>
<reference evidence="1 2" key="1">
    <citation type="submission" date="2018-08" db="EMBL/GenBank/DDBJ databases">
        <authorList>
            <person name="Laetsch R D."/>
            <person name="Stevens L."/>
            <person name="Kumar S."/>
            <person name="Blaxter L. M."/>
        </authorList>
    </citation>
    <scope>NUCLEOTIDE SEQUENCE [LARGE SCALE GENOMIC DNA]</scope>
</reference>
<protein>
    <submittedName>
        <fullName evidence="1">Uncharacterized protein</fullName>
    </submittedName>
</protein>
<name>A0A3P6TXT4_LITSI</name>
<accession>A0A3P6TXT4</accession>
<dbReference type="EMBL" id="UYRX01000553">
    <property type="protein sequence ID" value="VDK83780.1"/>
    <property type="molecule type" value="Genomic_DNA"/>
</dbReference>
<proteinExistence type="predicted"/>
<evidence type="ECO:0000313" key="2">
    <source>
        <dbReference type="Proteomes" id="UP000277928"/>
    </source>
</evidence>
<dbReference type="STRING" id="42156.A0A3P6TXT4"/>
<keyword evidence="2" id="KW-1185">Reference proteome</keyword>
<organism evidence="1 2">
    <name type="scientific">Litomosoides sigmodontis</name>
    <name type="common">Filarial nematode worm</name>
    <dbReference type="NCBI Taxonomy" id="42156"/>
    <lineage>
        <taxon>Eukaryota</taxon>
        <taxon>Metazoa</taxon>
        <taxon>Ecdysozoa</taxon>
        <taxon>Nematoda</taxon>
        <taxon>Chromadorea</taxon>
        <taxon>Rhabditida</taxon>
        <taxon>Spirurina</taxon>
        <taxon>Spiruromorpha</taxon>
        <taxon>Filarioidea</taxon>
        <taxon>Onchocercidae</taxon>
        <taxon>Litomosoides</taxon>
    </lineage>
</organism>
<dbReference type="Proteomes" id="UP000277928">
    <property type="component" value="Unassembled WGS sequence"/>
</dbReference>
<gene>
    <name evidence="1" type="ORF">NLS_LOCUS6352</name>
</gene>
<evidence type="ECO:0000313" key="1">
    <source>
        <dbReference type="EMBL" id="VDK83780.1"/>
    </source>
</evidence>
<dbReference type="OrthoDB" id="10598631at2759"/>
<sequence length="124" mass="14747">MRRFVHYYDVLRIVKMSKVNMVTFFFGNSKRLVQHFLEIATEQVNPVIPRFGAVQLPGQYAFIYLVLQRMERFLPEFCAQTDQYEFPACLTFSETFDDENSKRESGNDHELPRNDRVDLFCSNF</sequence>